<protein>
    <submittedName>
        <fullName evidence="2">Uncharacterized protein</fullName>
    </submittedName>
</protein>
<feature type="region of interest" description="Disordered" evidence="1">
    <location>
        <begin position="200"/>
        <end position="232"/>
    </location>
</feature>
<accession>A0A4Q2DB50</accession>
<feature type="compositionally biased region" description="Low complexity" evidence="1">
    <location>
        <begin position="138"/>
        <end position="156"/>
    </location>
</feature>
<organism evidence="2 3">
    <name type="scientific">Candolleomyces aberdarensis</name>
    <dbReference type="NCBI Taxonomy" id="2316362"/>
    <lineage>
        <taxon>Eukaryota</taxon>
        <taxon>Fungi</taxon>
        <taxon>Dikarya</taxon>
        <taxon>Basidiomycota</taxon>
        <taxon>Agaricomycotina</taxon>
        <taxon>Agaricomycetes</taxon>
        <taxon>Agaricomycetidae</taxon>
        <taxon>Agaricales</taxon>
        <taxon>Agaricineae</taxon>
        <taxon>Psathyrellaceae</taxon>
        <taxon>Candolleomyces</taxon>
    </lineage>
</organism>
<comment type="caution">
    <text evidence="2">The sequence shown here is derived from an EMBL/GenBank/DDBJ whole genome shotgun (WGS) entry which is preliminary data.</text>
</comment>
<name>A0A4Q2DB50_9AGAR</name>
<gene>
    <name evidence="2" type="ORF">EST38_g9841</name>
</gene>
<reference evidence="2 3" key="1">
    <citation type="submission" date="2019-01" db="EMBL/GenBank/DDBJ databases">
        <title>Draft genome sequence of Psathyrella aberdarensis IHI B618.</title>
        <authorList>
            <person name="Buettner E."/>
            <person name="Kellner H."/>
        </authorList>
    </citation>
    <scope>NUCLEOTIDE SEQUENCE [LARGE SCALE GENOMIC DNA]</scope>
    <source>
        <strain evidence="2 3">IHI B618</strain>
    </source>
</reference>
<evidence type="ECO:0000313" key="3">
    <source>
        <dbReference type="Proteomes" id="UP000290288"/>
    </source>
</evidence>
<evidence type="ECO:0000256" key="1">
    <source>
        <dbReference type="SAM" id="MobiDB-lite"/>
    </source>
</evidence>
<dbReference type="OrthoDB" id="3231188at2759"/>
<feature type="compositionally biased region" description="Basic and acidic residues" evidence="1">
    <location>
        <begin position="497"/>
        <end position="513"/>
    </location>
</feature>
<evidence type="ECO:0000313" key="2">
    <source>
        <dbReference type="EMBL" id="RXW16021.1"/>
    </source>
</evidence>
<dbReference type="STRING" id="2316362.A0A4Q2DB50"/>
<feature type="region of interest" description="Disordered" evidence="1">
    <location>
        <begin position="541"/>
        <end position="655"/>
    </location>
</feature>
<proteinExistence type="predicted"/>
<feature type="compositionally biased region" description="Basic and acidic residues" evidence="1">
    <location>
        <begin position="200"/>
        <end position="210"/>
    </location>
</feature>
<dbReference type="Pfam" id="PF20414">
    <property type="entry name" value="DUF6698"/>
    <property type="match status" value="1"/>
</dbReference>
<sequence length="655" mass="72825">MLMTSNLKYKLAQYALWHHIRTIIQNSIDIAQLTAEEAHQLANALDANELADAIGVLKPKAHVNQFGQIILGAPQKLQAMQEVTNTYKNNPNYESFEKLLKAFLKININAQVGPAKQHSRRRVANDTESGEEIKIPSDSESGSDSDSTSSSRSSASGMTNGGATRRPYKSTKTDTTKQAMQLALDQALKENRELKLEKADLKQKAKEAKQRNNGASNSGSKRKSDRTNKQLSNDDRIALIGKKFFVIDEPFVPPNAFMFDKITSIDVANPARYKDDETSLAVLQREIWETTPEDLRGLLKATAHFRDVFRGKGGPVAVYATNTDRSEIPECLRFFKRPGTPKFSKYAPVIFPDGKEDMDKIFHTLHLALIAKAMLFGKTSIEFDENGKAKKPKGPPTVGVLWNVTETTPGLVATAAVLAVFYNSPDTEFKAEGNKTKINYQRLFNLYKQIILRGFRDTPAKQQQYRDLFCWYNSIVFADRLPSSLIEPTEEGYESSDVERAFRSGSDSDHSGHEAGYGEMGDRSKDFDDWDVLLLVNSDREAGNRRNSPSRSNAATVANITPADPPAPPSGSENLEDNGDLATPDDRAETEECEPKKTRKRKGKAKEVSSRQQKPDPKAARLARELAQLAISEPQVHAAEEASTSRRSTRRARGV</sequence>
<feature type="compositionally biased region" description="Polar residues" evidence="1">
    <location>
        <begin position="545"/>
        <end position="559"/>
    </location>
</feature>
<dbReference type="EMBL" id="SDEE01000483">
    <property type="protein sequence ID" value="RXW16021.1"/>
    <property type="molecule type" value="Genomic_DNA"/>
</dbReference>
<feature type="region of interest" description="Disordered" evidence="1">
    <location>
        <begin position="114"/>
        <end position="177"/>
    </location>
</feature>
<feature type="compositionally biased region" description="Basic and acidic residues" evidence="1">
    <location>
        <begin position="605"/>
        <end position="624"/>
    </location>
</feature>
<dbReference type="InterPro" id="IPR046521">
    <property type="entry name" value="DUF6698"/>
</dbReference>
<keyword evidence="3" id="KW-1185">Reference proteome</keyword>
<dbReference type="Proteomes" id="UP000290288">
    <property type="component" value="Unassembled WGS sequence"/>
</dbReference>
<feature type="region of interest" description="Disordered" evidence="1">
    <location>
        <begin position="488"/>
        <end position="522"/>
    </location>
</feature>
<dbReference type="AlphaFoldDB" id="A0A4Q2DB50"/>